<keyword evidence="4" id="KW-1185">Reference proteome</keyword>
<feature type="coiled-coil region" evidence="1">
    <location>
        <begin position="12"/>
        <end position="74"/>
    </location>
</feature>
<comment type="caution">
    <text evidence="3">The sequence shown here is derived from an EMBL/GenBank/DDBJ whole genome shotgun (WGS) entry which is preliminary data.</text>
</comment>
<name>A0A9P0KJD5_ACAOB</name>
<dbReference type="Proteomes" id="UP001152888">
    <property type="component" value="Unassembled WGS sequence"/>
</dbReference>
<dbReference type="AlphaFoldDB" id="A0A9P0KJD5"/>
<evidence type="ECO:0000256" key="1">
    <source>
        <dbReference type="SAM" id="Coils"/>
    </source>
</evidence>
<feature type="region of interest" description="Disordered" evidence="2">
    <location>
        <begin position="215"/>
        <end position="264"/>
    </location>
</feature>
<reference evidence="3" key="1">
    <citation type="submission" date="2022-03" db="EMBL/GenBank/DDBJ databases">
        <authorList>
            <person name="Sayadi A."/>
        </authorList>
    </citation>
    <scope>NUCLEOTIDE SEQUENCE</scope>
</reference>
<proteinExistence type="predicted"/>
<evidence type="ECO:0000313" key="3">
    <source>
        <dbReference type="EMBL" id="CAH1973946.1"/>
    </source>
</evidence>
<organism evidence="3 4">
    <name type="scientific">Acanthoscelides obtectus</name>
    <name type="common">Bean weevil</name>
    <name type="synonym">Bruchus obtectus</name>
    <dbReference type="NCBI Taxonomy" id="200917"/>
    <lineage>
        <taxon>Eukaryota</taxon>
        <taxon>Metazoa</taxon>
        <taxon>Ecdysozoa</taxon>
        <taxon>Arthropoda</taxon>
        <taxon>Hexapoda</taxon>
        <taxon>Insecta</taxon>
        <taxon>Pterygota</taxon>
        <taxon>Neoptera</taxon>
        <taxon>Endopterygota</taxon>
        <taxon>Coleoptera</taxon>
        <taxon>Polyphaga</taxon>
        <taxon>Cucujiformia</taxon>
        <taxon>Chrysomeloidea</taxon>
        <taxon>Chrysomelidae</taxon>
        <taxon>Bruchinae</taxon>
        <taxon>Bruchini</taxon>
        <taxon>Acanthoscelides</taxon>
    </lineage>
</organism>
<dbReference type="Gene3D" id="3.30.70.1820">
    <property type="entry name" value="L1 transposable element, RRM domain"/>
    <property type="match status" value="1"/>
</dbReference>
<gene>
    <name evidence="3" type="ORF">ACAOBT_LOCUS10825</name>
</gene>
<evidence type="ECO:0000313" key="4">
    <source>
        <dbReference type="Proteomes" id="UP001152888"/>
    </source>
</evidence>
<sequence length="264" mass="30464">MAEKPISLEDIYNLITNSNTELKGEIEQLNKNITEVKKEIENTNNKFKEIEEENKTLKNKLNVLEAKLKKYSVVAYGINEEDKGAAEEAKEFIEQKLEIFIEATQIRDSYRIGRKVENQKKPRPLVIELLNYRTKQNILIKSKQLPRGSGVFVTNDYTKEEYEKRKVLHAHLKQARQANNSAYIKNNKLYVNGDAYSYETLQQDELPETFTVEATSKFETGHRSTNNNSETKRGEKRSAEEASSGKQKILVIHQGPKLRSNSRP</sequence>
<accession>A0A9P0KJD5</accession>
<protein>
    <recommendedName>
        <fullName evidence="5">Endonuclease-reverse transcriptase</fullName>
    </recommendedName>
</protein>
<feature type="compositionally biased region" description="Polar residues" evidence="2">
    <location>
        <begin position="215"/>
        <end position="229"/>
    </location>
</feature>
<evidence type="ECO:0000256" key="2">
    <source>
        <dbReference type="SAM" id="MobiDB-lite"/>
    </source>
</evidence>
<dbReference type="EMBL" id="CAKOFQ010006816">
    <property type="protein sequence ID" value="CAH1973946.1"/>
    <property type="molecule type" value="Genomic_DNA"/>
</dbReference>
<keyword evidence="1" id="KW-0175">Coiled coil</keyword>
<dbReference type="OrthoDB" id="6777367at2759"/>
<feature type="compositionally biased region" description="Basic and acidic residues" evidence="2">
    <location>
        <begin position="230"/>
        <end position="240"/>
    </location>
</feature>
<evidence type="ECO:0008006" key="5">
    <source>
        <dbReference type="Google" id="ProtNLM"/>
    </source>
</evidence>